<organism evidence="4 5">
    <name type="scientific">Phomopsis amygdali</name>
    <name type="common">Fusicoccum amygdali</name>
    <dbReference type="NCBI Taxonomy" id="1214568"/>
    <lineage>
        <taxon>Eukaryota</taxon>
        <taxon>Fungi</taxon>
        <taxon>Dikarya</taxon>
        <taxon>Ascomycota</taxon>
        <taxon>Pezizomycotina</taxon>
        <taxon>Sordariomycetes</taxon>
        <taxon>Sordariomycetidae</taxon>
        <taxon>Diaporthales</taxon>
        <taxon>Diaporthaceae</taxon>
        <taxon>Diaporthe</taxon>
    </lineage>
</organism>
<dbReference type="SUPFAM" id="SSF51735">
    <property type="entry name" value="NAD(P)-binding Rossmann-fold domains"/>
    <property type="match status" value="1"/>
</dbReference>
<evidence type="ECO:0000259" key="3">
    <source>
        <dbReference type="Pfam" id="PF05368"/>
    </source>
</evidence>
<proteinExistence type="predicted"/>
<dbReference type="PANTHER" id="PTHR47706:SF9">
    <property type="entry name" value="NMRA-LIKE DOMAIN-CONTAINING PROTEIN-RELATED"/>
    <property type="match status" value="1"/>
</dbReference>
<dbReference type="InterPro" id="IPR036291">
    <property type="entry name" value="NAD(P)-bd_dom_sf"/>
</dbReference>
<sequence length="301" mass="32470">MSQLQKIAVVGGAGNLGKFIVESLLRENFSVTAISRSDSTTTFPPDVHVKKVDFKSEESLTAALTGQDALVCVIGTMATGEQLRLVDAAVAAKIKRFIPSEYGLNTRTVGASTKLGKMLGTKIKTVDYLIAKTEQVSWFSWTGLGNNLFFDWSMKASLLGIDLTAKKATIVDSGNESFSTTNLALIGQAVTSILKKPDETANKYLMISSFTTTQNEILRVAEEQTGSKFEVTHINAAEAEKSADENLSSGQAYKAFWDYVRQYQFADGAGHALKDDESANALLGLQKGSLVESTKIVLNTS</sequence>
<dbReference type="InterPro" id="IPR051609">
    <property type="entry name" value="NmrA/Isoflavone_reductase-like"/>
</dbReference>
<evidence type="ECO:0000313" key="4">
    <source>
        <dbReference type="EMBL" id="KAK2606717.1"/>
    </source>
</evidence>
<protein>
    <recommendedName>
        <fullName evidence="3">NmrA-like domain-containing protein</fullName>
    </recommendedName>
</protein>
<dbReference type="Gene3D" id="3.40.50.720">
    <property type="entry name" value="NAD(P)-binding Rossmann-like Domain"/>
    <property type="match status" value="1"/>
</dbReference>
<gene>
    <name evidence="4" type="ORF">N8I77_005448</name>
</gene>
<dbReference type="GO" id="GO:0016491">
    <property type="term" value="F:oxidoreductase activity"/>
    <property type="evidence" value="ECO:0007669"/>
    <property type="project" value="UniProtKB-KW"/>
</dbReference>
<comment type="caution">
    <text evidence="4">The sequence shown here is derived from an EMBL/GenBank/DDBJ whole genome shotgun (WGS) entry which is preliminary data.</text>
</comment>
<accession>A0AAD9SEG6</accession>
<keyword evidence="2" id="KW-0560">Oxidoreductase</keyword>
<evidence type="ECO:0000256" key="2">
    <source>
        <dbReference type="ARBA" id="ARBA00023002"/>
    </source>
</evidence>
<feature type="domain" description="NmrA-like" evidence="3">
    <location>
        <begin position="5"/>
        <end position="242"/>
    </location>
</feature>
<evidence type="ECO:0000256" key="1">
    <source>
        <dbReference type="ARBA" id="ARBA00022857"/>
    </source>
</evidence>
<dbReference type="AlphaFoldDB" id="A0AAD9SEG6"/>
<keyword evidence="1" id="KW-0521">NADP</keyword>
<dbReference type="CDD" id="cd05259">
    <property type="entry name" value="PCBER_SDR_a"/>
    <property type="match status" value="1"/>
</dbReference>
<dbReference type="Proteomes" id="UP001265746">
    <property type="component" value="Unassembled WGS sequence"/>
</dbReference>
<name>A0AAD9SEG6_PHOAM</name>
<dbReference type="PANTHER" id="PTHR47706">
    <property type="entry name" value="NMRA-LIKE FAMILY PROTEIN"/>
    <property type="match status" value="1"/>
</dbReference>
<keyword evidence="5" id="KW-1185">Reference proteome</keyword>
<dbReference type="InterPro" id="IPR008030">
    <property type="entry name" value="NmrA-like"/>
</dbReference>
<reference evidence="4" key="1">
    <citation type="submission" date="2023-06" db="EMBL/GenBank/DDBJ databases">
        <authorList>
            <person name="Noh H."/>
        </authorList>
    </citation>
    <scope>NUCLEOTIDE SEQUENCE</scope>
    <source>
        <strain evidence="4">DUCC20226</strain>
    </source>
</reference>
<dbReference type="EMBL" id="JAUJFL010000003">
    <property type="protein sequence ID" value="KAK2606717.1"/>
    <property type="molecule type" value="Genomic_DNA"/>
</dbReference>
<dbReference type="Gene3D" id="3.90.25.10">
    <property type="entry name" value="UDP-galactose 4-epimerase, domain 1"/>
    <property type="match status" value="1"/>
</dbReference>
<dbReference type="InterPro" id="IPR045312">
    <property type="entry name" value="PCBER-like"/>
</dbReference>
<dbReference type="Pfam" id="PF05368">
    <property type="entry name" value="NmrA"/>
    <property type="match status" value="1"/>
</dbReference>
<evidence type="ECO:0000313" key="5">
    <source>
        <dbReference type="Proteomes" id="UP001265746"/>
    </source>
</evidence>